<evidence type="ECO:0000259" key="10">
    <source>
        <dbReference type="Pfam" id="PF18402"/>
    </source>
</evidence>
<dbReference type="InterPro" id="IPR040692">
    <property type="entry name" value="UGGT_TRXL_3"/>
</dbReference>
<dbReference type="GO" id="GO:0005788">
    <property type="term" value="C:endoplasmic reticulum lumen"/>
    <property type="evidence" value="ECO:0007669"/>
    <property type="project" value="UniProtKB-SubCell"/>
</dbReference>
<name>A0AA91SZS1_CLALS</name>
<feature type="domain" description="UGGT thioredoxin-like" evidence="8">
    <location>
        <begin position="31"/>
        <end position="241"/>
    </location>
</feature>
<dbReference type="EMBL" id="LYUB02000022">
    <property type="protein sequence ID" value="OVF05469.1"/>
    <property type="molecule type" value="Genomic_DNA"/>
</dbReference>
<dbReference type="Pfam" id="PF18401">
    <property type="entry name" value="Thioredoxin_13"/>
    <property type="match status" value="1"/>
</dbReference>
<feature type="chain" id="PRO_5041678871" evidence="7">
    <location>
        <begin position="18"/>
        <end position="1428"/>
    </location>
</feature>
<evidence type="ECO:0000313" key="12">
    <source>
        <dbReference type="EMBL" id="OVF05469.1"/>
    </source>
</evidence>
<evidence type="ECO:0000256" key="6">
    <source>
        <dbReference type="SAM" id="MobiDB-lite"/>
    </source>
</evidence>
<gene>
    <name evidence="12" type="ORF">A9F13_22g00066</name>
</gene>
<feature type="region of interest" description="Disordered" evidence="6">
    <location>
        <begin position="62"/>
        <end position="94"/>
    </location>
</feature>
<evidence type="ECO:0000313" key="13">
    <source>
        <dbReference type="Proteomes" id="UP000195602"/>
    </source>
</evidence>
<dbReference type="Gene3D" id="3.90.550.10">
    <property type="entry name" value="Spore Coat Polysaccharide Biosynthesis Protein SpsA, Chain A"/>
    <property type="match status" value="1"/>
</dbReference>
<evidence type="ECO:0000256" key="2">
    <source>
        <dbReference type="ARBA" id="ARBA00004319"/>
    </source>
</evidence>
<evidence type="ECO:0000256" key="1">
    <source>
        <dbReference type="ARBA" id="ARBA00001913"/>
    </source>
</evidence>
<feature type="signal peptide" evidence="7">
    <location>
        <begin position="1"/>
        <end position="17"/>
    </location>
</feature>
<reference evidence="12 13" key="1">
    <citation type="submission" date="2017-04" db="EMBL/GenBank/DDBJ databases">
        <title>Draft genome of the yeast Clavispora lusitaniae type strain CBS 6936.</title>
        <authorList>
            <person name="Durrens P."/>
            <person name="Klopp C."/>
            <person name="Biteau N."/>
            <person name="Fitton-Ouhabi V."/>
            <person name="Dementhon K."/>
            <person name="Accoceberry I."/>
            <person name="Sherman D.J."/>
            <person name="Noel T."/>
        </authorList>
    </citation>
    <scope>NUCLEOTIDE SEQUENCE [LARGE SCALE GENOMIC DNA]</scope>
    <source>
        <strain evidence="12 13">CBS 6936</strain>
    </source>
</reference>
<dbReference type="PANTHER" id="PTHR11226">
    <property type="entry name" value="UDP-GLUCOSE GLYCOPROTEIN:GLUCOSYLTRANSFERASE"/>
    <property type="match status" value="1"/>
</dbReference>
<dbReference type="Proteomes" id="UP000195602">
    <property type="component" value="Unassembled WGS sequence"/>
</dbReference>
<dbReference type="CDD" id="cd06432">
    <property type="entry name" value="GT8_HUGT1_C_like"/>
    <property type="match status" value="1"/>
</dbReference>
<comment type="subcellular location">
    <subcellularLocation>
        <location evidence="2">Endoplasmic reticulum lumen</location>
    </subcellularLocation>
</comment>
<dbReference type="InterPro" id="IPR040497">
    <property type="entry name" value="Glyco_transf_24"/>
</dbReference>
<dbReference type="InterPro" id="IPR029044">
    <property type="entry name" value="Nucleotide-diphossugar_trans"/>
</dbReference>
<dbReference type="GO" id="GO:0003980">
    <property type="term" value="F:UDP-glucose:glycoprotein glucosyltransferase activity"/>
    <property type="evidence" value="ECO:0007669"/>
    <property type="project" value="InterPro"/>
</dbReference>
<evidence type="ECO:0000256" key="5">
    <source>
        <dbReference type="ARBA" id="ARBA00023180"/>
    </source>
</evidence>
<keyword evidence="3 7" id="KW-0732">Signal</keyword>
<dbReference type="Pfam" id="PF06427">
    <property type="entry name" value="UDP-g_GGTase"/>
    <property type="match status" value="1"/>
</dbReference>
<dbReference type="InterPro" id="IPR040694">
    <property type="entry name" value="UGGT_TRXL_2"/>
</dbReference>
<organism evidence="12 13">
    <name type="scientific">Clavispora lusitaniae</name>
    <name type="common">Candida lusitaniae</name>
    <dbReference type="NCBI Taxonomy" id="36911"/>
    <lineage>
        <taxon>Eukaryota</taxon>
        <taxon>Fungi</taxon>
        <taxon>Dikarya</taxon>
        <taxon>Ascomycota</taxon>
        <taxon>Saccharomycotina</taxon>
        <taxon>Pichiomycetes</taxon>
        <taxon>Metschnikowiaceae</taxon>
        <taxon>Clavispora</taxon>
    </lineage>
</organism>
<comment type="caution">
    <text evidence="12">The sequence shown here is derived from an EMBL/GenBank/DDBJ whole genome shotgun (WGS) entry which is preliminary data.</text>
</comment>
<keyword evidence="4" id="KW-0256">Endoplasmic reticulum</keyword>
<comment type="cofactor">
    <cofactor evidence="1">
        <name>Ca(2+)</name>
        <dbReference type="ChEBI" id="CHEBI:29108"/>
    </cofactor>
</comment>
<feature type="compositionally biased region" description="Acidic residues" evidence="6">
    <location>
        <begin position="62"/>
        <end position="76"/>
    </location>
</feature>
<dbReference type="InterPro" id="IPR009448">
    <property type="entry name" value="UDP-g_GGtrans"/>
</dbReference>
<evidence type="ECO:0000256" key="7">
    <source>
        <dbReference type="SAM" id="SignalP"/>
    </source>
</evidence>
<dbReference type="PANTHER" id="PTHR11226:SF0">
    <property type="entry name" value="UDP-GLUCOSE:GLYCOPROTEIN GLUCOSYLTRANSFERASE"/>
    <property type="match status" value="1"/>
</dbReference>
<feature type="domain" description="UGGT thioredoxin-like" evidence="10">
    <location>
        <begin position="442"/>
        <end position="660"/>
    </location>
</feature>
<dbReference type="GO" id="GO:0018279">
    <property type="term" value="P:protein N-linked glycosylation via asparagine"/>
    <property type="evidence" value="ECO:0007669"/>
    <property type="project" value="TreeGrafter"/>
</dbReference>
<dbReference type="SUPFAM" id="SSF53448">
    <property type="entry name" value="Nucleotide-diphospho-sugar transferases"/>
    <property type="match status" value="1"/>
</dbReference>
<dbReference type="Pfam" id="PF18402">
    <property type="entry name" value="Thioredoxin_14"/>
    <property type="match status" value="1"/>
</dbReference>
<accession>A0AA91SZS1</accession>
<feature type="domain" description="UGGT thioredoxin-like" evidence="9">
    <location>
        <begin position="285"/>
        <end position="418"/>
    </location>
</feature>
<dbReference type="GO" id="GO:0036503">
    <property type="term" value="P:ERAD pathway"/>
    <property type="evidence" value="ECO:0007669"/>
    <property type="project" value="TreeGrafter"/>
</dbReference>
<evidence type="ECO:0000256" key="4">
    <source>
        <dbReference type="ARBA" id="ARBA00022824"/>
    </source>
</evidence>
<protein>
    <submittedName>
        <fullName evidence="12">Killer toxin-resistance protein</fullName>
    </submittedName>
</protein>
<dbReference type="InterPro" id="IPR040693">
    <property type="entry name" value="UGGT_TRXL_1"/>
</dbReference>
<evidence type="ECO:0000259" key="8">
    <source>
        <dbReference type="Pfam" id="PF18400"/>
    </source>
</evidence>
<evidence type="ECO:0000256" key="3">
    <source>
        <dbReference type="ARBA" id="ARBA00022729"/>
    </source>
</evidence>
<dbReference type="KEGG" id="clus:A9F13_22g00066"/>
<sequence>MVLLLRFTVLFVAVVFASTLQIGLEANWTEAPFALQLIESVAEFDESLYIGAAKALFRGEEDNSDFDDVDDEEDDEHTGNSNEVPDGPKSDRENYESVAKVLSETQLGLVNLHLVNKLASPRIQAHYDFFNNEFDSEALKTIEKKCATDSFGEPLIDPLKAWVKYGNKYYCSESDLFALQTDTFSESVMPFDRVIGSDESKPLLVLYGDPSCSRFAGMFHTLMSFAESGSIRFVWRYVPSSFGASKIPGFGVTITSKSKSNKNAPQVEGDILKALIKIKKDGRELFDLEDDKLSTLSINIVSLVLQQSDPVSQLALLKEILHNLPLYGPYLGNVEASESSRRVEKHALANEKKGAAYESVGLYINGAATHRLQTDLPNIIDKLAQEVSTMEEFRSYGFNMEQSKLLLSKFALLSAFKESEFKSGSMSNRYSLYNDVFVPFDEDSGGVVFFNDIEKDESYQMISTDTKDMYTGSGASQLRVSQIPPLRENVHDLIFVMNFSNKHQLKVFFTMAKIILDRGIAQQIGVLPLMESDKDQYIADLFYHILEVGEVKEAMAFLYKYYESKEEEENELFSKIKMPPELLGSYTQYKRCIEDFSLTEASVVINGVIHSMRSNWRNALGHQITHDVKLLQKSIREGSDKDKSLKSVLYSDSKSSRNTHVVPLDPANIRYKKVTKEMIDSSYAFVKEKDSNDISLTFWLIGEFNLPIIRQQFINLLKFMDLYNDKSIQIRVFDTSKNQKHLNGIFESYANKSLKSDDIARIISMVKAGKAPHGEKDAEKMAILERNHIQSHSPMMLLNSRYLSLTQEFTIKDIEELLEYEFKQRLGIFKEITDAYPDQFSWKPIMHFRKGNLNHLDWFDLVSSTLSNSFFVEDVLQLSDVSRFDFSSLNFANSIDVTGYSKEKPIDLLAIVDPADEFSQKLVSIFSSLSDLSFVNARILLQPLSESKTPNDLSRFYVDGFQSSQPKFDANGRYIEFSSCNFESAVADTEMCIEIDAPSNWYIIQGKNSDLYDFTKFTMVGDTDLGFTLSKLVVEGYVRDVTTAKSIPGLILEASKGTTSQDAFTMQTMGYSQFRLDPGAWTLQVRSVEDEEPSYDLLSASENKYDKNDCLSDSVPLLVKSLKRHHIYPRMKRTETHTSHLRAAKEQADINVFSIASGHLYEQLMPTMMLSVVKNTGKSVKFWLIENFLSHGFRERVPGLAEKYGFEYEYVGYQWPAWLRQQKQLHRKVWGYKMLFLDTLFPADLDKVIFVDADQIARTDLKELVNIDLEGAPYGFAPMCDSRKEMEGYQFWKNGYWPTVLKDDLKYHISALYVVDLRRLRETLVGDKLRSHYQKLSADPNSLSNLDQDLPNNLQRQVPIHTLPQEWLWCETWCSDESKSSAKMIDLCNNPKTHEGKIEQAKRVISEWEDYYNEISQTEESLRVHDEL</sequence>
<proteinExistence type="predicted"/>
<dbReference type="GO" id="GO:0051082">
    <property type="term" value="F:unfolded protein binding"/>
    <property type="evidence" value="ECO:0007669"/>
    <property type="project" value="TreeGrafter"/>
</dbReference>
<keyword evidence="5" id="KW-0325">Glycoprotein</keyword>
<evidence type="ECO:0000259" key="11">
    <source>
        <dbReference type="Pfam" id="PF18404"/>
    </source>
</evidence>
<dbReference type="Pfam" id="PF18404">
    <property type="entry name" value="Glyco_transf_24"/>
    <property type="match status" value="1"/>
</dbReference>
<dbReference type="Pfam" id="PF18400">
    <property type="entry name" value="Thioredoxin_12"/>
    <property type="match status" value="1"/>
</dbReference>
<evidence type="ECO:0000259" key="9">
    <source>
        <dbReference type="Pfam" id="PF18401"/>
    </source>
</evidence>
<feature type="domain" description="Glucosyltransferase 24 catalytic" evidence="11">
    <location>
        <begin position="1150"/>
        <end position="1417"/>
    </location>
</feature>